<dbReference type="Proteomes" id="UP000324800">
    <property type="component" value="Unassembled WGS sequence"/>
</dbReference>
<feature type="region of interest" description="Disordered" evidence="1">
    <location>
        <begin position="218"/>
        <end position="258"/>
    </location>
</feature>
<feature type="region of interest" description="Disordered" evidence="1">
    <location>
        <begin position="45"/>
        <end position="67"/>
    </location>
</feature>
<evidence type="ECO:0000313" key="3">
    <source>
        <dbReference type="Proteomes" id="UP000324800"/>
    </source>
</evidence>
<proteinExistence type="predicted"/>
<name>A0A5J4W8W7_9EUKA</name>
<comment type="caution">
    <text evidence="2">The sequence shown here is derived from an EMBL/GenBank/DDBJ whole genome shotgun (WGS) entry which is preliminary data.</text>
</comment>
<sequence length="393" mass="44308">MSAPSQTRPAPSNEQLQQLFTQLPPATQEQIRALGQPQQQAYLLQLFQQRQQSPPTQGMQSAVPPPTSEQLQVIFTQLPAQTQEQIRALSPPQQQAYLLQVYQQQALSTQRSRTSGAPSASAPSNDQLQQLFTQLPAANQEQIRTLPAAQQQAYLLQVWNQQHPEQPTQSANTPPQPPQLPSNDQLQQIFTQLPPQTQEQIRALSPQQQQSYLAQIWQQQHPPNETSASRGSPAIQQRTSSPIQTAQQQQQQQKPIQPPTNEQLQTLFTQLPQPTQDQIRALTPQQQQAYLLQVYNQQQQQQITQRSGTDQSNAQQITATGSQVNSNPPTNEQLQQLFTQLPVQTQEQIRALPPAQQQSYLLQINHKEHHNLLHPEPNLQTGNNRPQVMSSSN</sequence>
<feature type="compositionally biased region" description="Low complexity" evidence="1">
    <location>
        <begin position="45"/>
        <end position="60"/>
    </location>
</feature>
<dbReference type="EMBL" id="SNRW01002899">
    <property type="protein sequence ID" value="KAA6391381.1"/>
    <property type="molecule type" value="Genomic_DNA"/>
</dbReference>
<feature type="region of interest" description="Disordered" evidence="1">
    <location>
        <begin position="303"/>
        <end position="330"/>
    </location>
</feature>
<feature type="compositionally biased region" description="Polar residues" evidence="1">
    <location>
        <begin position="306"/>
        <end position="330"/>
    </location>
</feature>
<feature type="compositionally biased region" description="Polar residues" evidence="1">
    <location>
        <begin position="218"/>
        <end position="241"/>
    </location>
</feature>
<evidence type="ECO:0000313" key="2">
    <source>
        <dbReference type="EMBL" id="KAA6391381.1"/>
    </source>
</evidence>
<dbReference type="AlphaFoldDB" id="A0A5J4W8W7"/>
<accession>A0A5J4W8W7</accession>
<evidence type="ECO:0000256" key="1">
    <source>
        <dbReference type="SAM" id="MobiDB-lite"/>
    </source>
</evidence>
<feature type="region of interest" description="Disordered" evidence="1">
    <location>
        <begin position="373"/>
        <end position="393"/>
    </location>
</feature>
<feature type="region of interest" description="Disordered" evidence="1">
    <location>
        <begin position="162"/>
        <end position="183"/>
    </location>
</feature>
<feature type="compositionally biased region" description="Low complexity" evidence="1">
    <location>
        <begin position="242"/>
        <end position="258"/>
    </location>
</feature>
<feature type="compositionally biased region" description="Polar residues" evidence="1">
    <location>
        <begin position="162"/>
        <end position="173"/>
    </location>
</feature>
<feature type="compositionally biased region" description="Polar residues" evidence="1">
    <location>
        <begin position="378"/>
        <end position="393"/>
    </location>
</feature>
<reference evidence="2 3" key="1">
    <citation type="submission" date="2019-03" db="EMBL/GenBank/DDBJ databases">
        <title>Single cell metagenomics reveals metabolic interactions within the superorganism composed of flagellate Streblomastix strix and complex community of Bacteroidetes bacteria on its surface.</title>
        <authorList>
            <person name="Treitli S.C."/>
            <person name="Kolisko M."/>
            <person name="Husnik F."/>
            <person name="Keeling P."/>
            <person name="Hampl V."/>
        </authorList>
    </citation>
    <scope>NUCLEOTIDE SEQUENCE [LARGE SCALE GENOMIC DNA]</scope>
    <source>
        <strain evidence="2">ST1C</strain>
    </source>
</reference>
<protein>
    <submittedName>
        <fullName evidence="2">Uncharacterized protein</fullName>
    </submittedName>
</protein>
<organism evidence="2 3">
    <name type="scientific">Streblomastix strix</name>
    <dbReference type="NCBI Taxonomy" id="222440"/>
    <lineage>
        <taxon>Eukaryota</taxon>
        <taxon>Metamonada</taxon>
        <taxon>Preaxostyla</taxon>
        <taxon>Oxymonadida</taxon>
        <taxon>Streblomastigidae</taxon>
        <taxon>Streblomastix</taxon>
    </lineage>
</organism>
<gene>
    <name evidence="2" type="ORF">EZS28_013091</name>
</gene>